<accession>A0A917C313</accession>
<dbReference type="RefSeq" id="WP_188665701.1">
    <property type="nucleotide sequence ID" value="NZ_BMHV01000018.1"/>
</dbReference>
<sequence length="305" mass="35188">MGQIVSISRRTDIAAFYSDWFINRVQAGFVKTRNPFNPNQVRDISLRPEDVDCFVFWTRNPAPLFPHLDMLEKRPFASYFHMTITGYPREIENSTLSLEQAIHHFKTLSQKIGPDRVIWRYDPILLSNLTPIDYHIDRFDKIAHALQGHTHSVMFALTDFYAKTERNLKKISALTYQDIAQQEEELNRLLAALSTIARSCGLSLKSCAQEQDWRAFSIEHGKCIDDDLIRKISKTDQHLRKDKGQRKACGCVQSVDIGAYNSCLHGCQYCYATYNDAQAKDAYRQHDPYSPFLLERSATKNVKQS</sequence>
<protein>
    <recommendedName>
        <fullName evidence="3">DUF1848 domain-containing protein</fullName>
    </recommendedName>
</protein>
<dbReference type="Pfam" id="PF08902">
    <property type="entry name" value="DUF1848"/>
    <property type="match status" value="1"/>
</dbReference>
<evidence type="ECO:0000313" key="1">
    <source>
        <dbReference type="EMBL" id="GGF69785.1"/>
    </source>
</evidence>
<name>A0A917C313_9PROT</name>
<evidence type="ECO:0008006" key="3">
    <source>
        <dbReference type="Google" id="ProtNLM"/>
    </source>
</evidence>
<reference evidence="1" key="1">
    <citation type="journal article" date="2014" name="Int. J. Syst. Evol. Microbiol.">
        <title>Complete genome sequence of Corynebacterium casei LMG S-19264T (=DSM 44701T), isolated from a smear-ripened cheese.</title>
        <authorList>
            <consortium name="US DOE Joint Genome Institute (JGI-PGF)"/>
            <person name="Walter F."/>
            <person name="Albersmeier A."/>
            <person name="Kalinowski J."/>
            <person name="Ruckert C."/>
        </authorList>
    </citation>
    <scope>NUCLEOTIDE SEQUENCE</scope>
    <source>
        <strain evidence="1">CGMCC 1.15254</strain>
    </source>
</reference>
<proteinExistence type="predicted"/>
<gene>
    <name evidence="1" type="ORF">GCM10011332_24870</name>
</gene>
<keyword evidence="2" id="KW-1185">Reference proteome</keyword>
<dbReference type="AlphaFoldDB" id="A0A917C313"/>
<reference evidence="1" key="2">
    <citation type="submission" date="2020-09" db="EMBL/GenBank/DDBJ databases">
        <authorList>
            <person name="Sun Q."/>
            <person name="Zhou Y."/>
        </authorList>
    </citation>
    <scope>NUCLEOTIDE SEQUENCE</scope>
    <source>
        <strain evidence="1">CGMCC 1.15254</strain>
    </source>
</reference>
<organism evidence="1 2">
    <name type="scientific">Terasakiella brassicae</name>
    <dbReference type="NCBI Taxonomy" id="1634917"/>
    <lineage>
        <taxon>Bacteria</taxon>
        <taxon>Pseudomonadati</taxon>
        <taxon>Pseudomonadota</taxon>
        <taxon>Alphaproteobacteria</taxon>
        <taxon>Rhodospirillales</taxon>
        <taxon>Terasakiellaceae</taxon>
        <taxon>Terasakiella</taxon>
    </lineage>
</organism>
<dbReference type="EMBL" id="BMHV01000018">
    <property type="protein sequence ID" value="GGF69785.1"/>
    <property type="molecule type" value="Genomic_DNA"/>
</dbReference>
<dbReference type="Proteomes" id="UP000632498">
    <property type="component" value="Unassembled WGS sequence"/>
</dbReference>
<dbReference type="InterPro" id="IPR014998">
    <property type="entry name" value="DUF1848"/>
</dbReference>
<evidence type="ECO:0000313" key="2">
    <source>
        <dbReference type="Proteomes" id="UP000632498"/>
    </source>
</evidence>
<comment type="caution">
    <text evidence="1">The sequence shown here is derived from an EMBL/GenBank/DDBJ whole genome shotgun (WGS) entry which is preliminary data.</text>
</comment>